<evidence type="ECO:0000313" key="4">
    <source>
        <dbReference type="Proteomes" id="UP000000561"/>
    </source>
</evidence>
<dbReference type="GeneID" id="23565677"/>
<feature type="compositionally biased region" description="Polar residues" evidence="1">
    <location>
        <begin position="54"/>
        <end position="81"/>
    </location>
</feature>
<dbReference type="KEGG" id="uma:UMAG_05927"/>
<proteinExistence type="predicted"/>
<keyword evidence="4" id="KW-1185">Reference proteome</keyword>
<dbReference type="eggNOG" id="ENOG502RE29">
    <property type="taxonomic scope" value="Eukaryota"/>
</dbReference>
<evidence type="ECO:0000256" key="2">
    <source>
        <dbReference type="SAM" id="SignalP"/>
    </source>
</evidence>
<dbReference type="EMBL" id="CM003159">
    <property type="protein sequence ID" value="KIS66191.1"/>
    <property type="molecule type" value="Genomic_DNA"/>
</dbReference>
<feature type="compositionally biased region" description="Basic and acidic residues" evidence="1">
    <location>
        <begin position="114"/>
        <end position="127"/>
    </location>
</feature>
<name>A0A0D1DQD2_MYCMD</name>
<sequence length="370" mass="42270">MRLHIFEGSLFLLVAILLDGVRTAGNSGQNDSPEYRLFPSSNQQQSRTYASLFYSPTSDSSAGSTQYGSSETIPSTQQVQTARLHPISRPQQSNALPSDKELFDTVEQQGTSEPDQRHSPSFYERKSQPQRYEIAQFVASDGGVYGPYTLGGDRFQTKAYPLDIPLLSSLYQHGRWRPIMFERYYWQGMFLPQSLYYRPDPVLLKRLQERIEMQFFSHGWRLEPVDTKEGGVWQGEFLWPPVRPRTFKTGVQISLRAKEQMAGAAVWESSQHKLGVPRVWTITLPAGGRQSERHIMMSSVDPARFTDLDKFNGKSDFWLFHEAMTDVLDARNRPRMILLGGMFLPKGAVGFLQQHGYIRPAFSRTFGRPL</sequence>
<feature type="signal peptide" evidence="2">
    <location>
        <begin position="1"/>
        <end position="23"/>
    </location>
</feature>
<gene>
    <name evidence="3" type="ORF">UMAG_05927</name>
</gene>
<dbReference type="Proteomes" id="UP000000561">
    <property type="component" value="Chromosome 20"/>
</dbReference>
<feature type="chain" id="PRO_5002240379" evidence="2">
    <location>
        <begin position="24"/>
        <end position="370"/>
    </location>
</feature>
<feature type="region of interest" description="Disordered" evidence="1">
    <location>
        <begin position="54"/>
        <end position="127"/>
    </location>
</feature>
<evidence type="ECO:0000313" key="3">
    <source>
        <dbReference type="EMBL" id="KIS66191.1"/>
    </source>
</evidence>
<reference evidence="3 4" key="1">
    <citation type="journal article" date="2006" name="Nature">
        <title>Insights from the genome of the biotrophic fungal plant pathogen Ustilago maydis.</title>
        <authorList>
            <person name="Kamper J."/>
            <person name="Kahmann R."/>
            <person name="Bolker M."/>
            <person name="Ma L.J."/>
            <person name="Brefort T."/>
            <person name="Saville B.J."/>
            <person name="Banuett F."/>
            <person name="Kronstad J.W."/>
            <person name="Gold S.E."/>
            <person name="Muller O."/>
            <person name="Perlin M.H."/>
            <person name="Wosten H.A."/>
            <person name="de Vries R."/>
            <person name="Ruiz-Herrera J."/>
            <person name="Reynaga-Pena C.G."/>
            <person name="Snetselaar K."/>
            <person name="McCann M."/>
            <person name="Perez-Martin J."/>
            <person name="Feldbrugge M."/>
            <person name="Basse C.W."/>
            <person name="Steinberg G."/>
            <person name="Ibeas J.I."/>
            <person name="Holloman W."/>
            <person name="Guzman P."/>
            <person name="Farman M."/>
            <person name="Stajich J.E."/>
            <person name="Sentandreu R."/>
            <person name="Gonzalez-Prieto J.M."/>
            <person name="Kennell J.C."/>
            <person name="Molina L."/>
            <person name="Schirawski J."/>
            <person name="Mendoza-Mendoza A."/>
            <person name="Greilinger D."/>
            <person name="Munch K."/>
            <person name="Rossel N."/>
            <person name="Scherer M."/>
            <person name="Vranes M."/>
            <person name="Ladendorf O."/>
            <person name="Vincon V."/>
            <person name="Fuchs U."/>
            <person name="Sandrock B."/>
            <person name="Meng S."/>
            <person name="Ho E.C."/>
            <person name="Cahill M.J."/>
            <person name="Boyce K.J."/>
            <person name="Klose J."/>
            <person name="Klosterman S.J."/>
            <person name="Deelstra H.J."/>
            <person name="Ortiz-Castellanos L."/>
            <person name="Li W."/>
            <person name="Sanchez-Alonso P."/>
            <person name="Schreier P.H."/>
            <person name="Hauser-Hahn I."/>
            <person name="Vaupel M."/>
            <person name="Koopmann E."/>
            <person name="Friedrich G."/>
            <person name="Voss H."/>
            <person name="Schluter T."/>
            <person name="Margolis J."/>
            <person name="Platt D."/>
            <person name="Swimmer C."/>
            <person name="Gnirke A."/>
            <person name="Chen F."/>
            <person name="Vysotskaia V."/>
            <person name="Mannhaupt G."/>
            <person name="Guldener U."/>
            <person name="Munsterkotter M."/>
            <person name="Haase D."/>
            <person name="Oesterheld M."/>
            <person name="Mewes H.W."/>
            <person name="Mauceli E.W."/>
            <person name="DeCaprio D."/>
            <person name="Wade C.M."/>
            <person name="Butler J."/>
            <person name="Young S."/>
            <person name="Jaffe D.B."/>
            <person name="Calvo S."/>
            <person name="Nusbaum C."/>
            <person name="Galagan J."/>
            <person name="Birren B.W."/>
        </authorList>
    </citation>
    <scope>NUCLEOTIDE SEQUENCE [LARGE SCALE GENOMIC DNA]</scope>
    <source>
        <strain evidence="4">DSM 14603 / FGSC 9021 / UM521</strain>
    </source>
</reference>
<keyword evidence="2" id="KW-0732">Signal</keyword>
<dbReference type="VEuPathDB" id="FungiDB:UMAG_05927"/>
<dbReference type="AlphaFoldDB" id="A0A0D1DQD2"/>
<dbReference type="InParanoid" id="A0A0D1DQD2"/>
<dbReference type="OrthoDB" id="2546330at2759"/>
<evidence type="ECO:0000256" key="1">
    <source>
        <dbReference type="SAM" id="MobiDB-lite"/>
    </source>
</evidence>
<dbReference type="RefSeq" id="XP_011392263.1">
    <property type="nucleotide sequence ID" value="XM_011393961.1"/>
</dbReference>
<organism evidence="3 4">
    <name type="scientific">Mycosarcoma maydis</name>
    <name type="common">Corn smut fungus</name>
    <name type="synonym">Ustilago maydis</name>
    <dbReference type="NCBI Taxonomy" id="5270"/>
    <lineage>
        <taxon>Eukaryota</taxon>
        <taxon>Fungi</taxon>
        <taxon>Dikarya</taxon>
        <taxon>Basidiomycota</taxon>
        <taxon>Ustilaginomycotina</taxon>
        <taxon>Ustilaginomycetes</taxon>
        <taxon>Ustilaginales</taxon>
        <taxon>Ustilaginaceae</taxon>
        <taxon>Mycosarcoma</taxon>
    </lineage>
</organism>
<accession>A0A0D1DQD2</accession>
<protein>
    <submittedName>
        <fullName evidence="3">Uncharacterized protein</fullName>
    </submittedName>
</protein>